<reference evidence="2 3" key="1">
    <citation type="submission" date="2020-08" db="EMBL/GenBank/DDBJ databases">
        <title>Genomic Encyclopedia of Type Strains, Phase IV (KMG-IV): sequencing the most valuable type-strain genomes for metagenomic binning, comparative biology and taxonomic classification.</title>
        <authorList>
            <person name="Goeker M."/>
        </authorList>
    </citation>
    <scope>NUCLEOTIDE SEQUENCE [LARGE SCALE GENOMIC DNA]</scope>
    <source>
        <strain evidence="2 3">DSM 24625</strain>
    </source>
</reference>
<evidence type="ECO:0000313" key="3">
    <source>
        <dbReference type="Proteomes" id="UP000555838"/>
    </source>
</evidence>
<evidence type="ECO:0000256" key="1">
    <source>
        <dbReference type="SAM" id="MobiDB-lite"/>
    </source>
</evidence>
<name>A0ABR6PBJ5_9SPIR</name>
<organism evidence="2 3">
    <name type="scientific">Borreliella yangtzensis</name>
    <dbReference type="NCBI Taxonomy" id="683292"/>
    <lineage>
        <taxon>Bacteria</taxon>
        <taxon>Pseudomonadati</taxon>
        <taxon>Spirochaetota</taxon>
        <taxon>Spirochaetia</taxon>
        <taxon>Spirochaetales</taxon>
        <taxon>Borreliaceae</taxon>
        <taxon>Borreliella</taxon>
    </lineage>
</organism>
<comment type="caution">
    <text evidence="2">The sequence shown here is derived from an EMBL/GenBank/DDBJ whole genome shotgun (WGS) entry which is preliminary data.</text>
</comment>
<gene>
    <name evidence="2" type="ORF">HNP68_001269</name>
</gene>
<dbReference type="PROSITE" id="PS51257">
    <property type="entry name" value="PROKAR_LIPOPROTEIN"/>
    <property type="match status" value="1"/>
</dbReference>
<protein>
    <submittedName>
        <fullName evidence="2">Vacuolar-type H+-ATPase subunit I/STV1</fullName>
    </submittedName>
</protein>
<dbReference type="RefSeq" id="WP_183221536.1">
    <property type="nucleotide sequence ID" value="NZ_CP179669.1"/>
</dbReference>
<keyword evidence="3" id="KW-1185">Reference proteome</keyword>
<evidence type="ECO:0000313" key="2">
    <source>
        <dbReference type="EMBL" id="MBB6043647.1"/>
    </source>
</evidence>
<dbReference type="Proteomes" id="UP000555838">
    <property type="component" value="Unassembled WGS sequence"/>
</dbReference>
<feature type="region of interest" description="Disordered" evidence="1">
    <location>
        <begin position="54"/>
        <end position="83"/>
    </location>
</feature>
<sequence length="177" mass="20928">MKKKFFIICAVFALIMSCDNHGNLKIIEEKNQEKTKEKDVKGQVQGFFEIEDKELMQADEPKKQISKEEQQKQNRKKALEDAKEKVEGFKKELEELEKRVKDKKQQNKDTDYPADDPMRIESEVCKCAFELGFNPDDLYNSYVVYKGERYIVYKGIETENQIITNLLQKIEEELIKF</sequence>
<accession>A0ABR6PBJ5</accession>
<proteinExistence type="predicted"/>
<dbReference type="EMBL" id="JACHFG010000033">
    <property type="protein sequence ID" value="MBB6043647.1"/>
    <property type="molecule type" value="Genomic_DNA"/>
</dbReference>